<evidence type="ECO:0000256" key="2">
    <source>
        <dbReference type="ARBA" id="ARBA00022679"/>
    </source>
</evidence>
<keyword evidence="3" id="KW-0660">Purine salvage</keyword>
<reference evidence="5" key="1">
    <citation type="submission" date="2022-07" db="EMBL/GenBank/DDBJ databases">
        <title>Alkalimarinus sp. nov., isolated from gut of a Alitta virens.</title>
        <authorList>
            <person name="Yang A.I."/>
            <person name="Shin N.-R."/>
        </authorList>
    </citation>
    <scope>NUCLEOTIDE SEQUENCE</scope>
    <source>
        <strain evidence="5">FA028</strain>
    </source>
</reference>
<sequence>MTDSLKKLAIIGGTGLTELEGLEITDSKEVSTPYGAPSAPLIFGRLGGKEVVFLARHGNPHRIPPHEVNYAANIYALKQQGVTTIIGVNAVGGIEDVMGPAHVVIPDQLIDYTHSRKSTYFEGEMDTVTHIDFSFPYAEETRQLLIRAAEKHDVAYSNYGVYACTQGPRLETAAEVARLERDGCHIIGMTGMPEAALAAELNLEYACLALVVNWAAGKTENIITMEEIEQAIDEGMGYVRQILVESITQG</sequence>
<comment type="pathway">
    <text evidence="3">Purine metabolism; purine nucleoside salvage.</text>
</comment>
<feature type="binding site" evidence="3">
    <location>
        <position position="190"/>
    </location>
    <ligand>
        <name>phosphate</name>
        <dbReference type="ChEBI" id="CHEBI:43474"/>
    </ligand>
</feature>
<dbReference type="PROSITE" id="PS01240">
    <property type="entry name" value="PNP_MTAP_2"/>
    <property type="match status" value="1"/>
</dbReference>
<feature type="binding site" evidence="3">
    <location>
        <position position="189"/>
    </location>
    <ligand>
        <name>substrate</name>
    </ligand>
</feature>
<dbReference type="InterPro" id="IPR010044">
    <property type="entry name" value="MTAP"/>
</dbReference>
<dbReference type="EMBL" id="CP101527">
    <property type="protein sequence ID" value="UZW76527.1"/>
    <property type="molecule type" value="Genomic_DNA"/>
</dbReference>
<evidence type="ECO:0000313" key="5">
    <source>
        <dbReference type="EMBL" id="UZW76527.1"/>
    </source>
</evidence>
<evidence type="ECO:0000256" key="3">
    <source>
        <dbReference type="HAMAP-Rule" id="MF_01963"/>
    </source>
</evidence>
<accession>A0A9E8HNJ0</accession>
<feature type="binding site" evidence="3">
    <location>
        <begin position="56"/>
        <end position="57"/>
    </location>
    <ligand>
        <name>phosphate</name>
        <dbReference type="ChEBI" id="CHEBI:43474"/>
    </ligand>
</feature>
<keyword evidence="2 3" id="KW-0808">Transferase</keyword>
<evidence type="ECO:0000313" key="6">
    <source>
        <dbReference type="Proteomes" id="UP001164472"/>
    </source>
</evidence>
<evidence type="ECO:0000256" key="1">
    <source>
        <dbReference type="ARBA" id="ARBA00022676"/>
    </source>
</evidence>
<feature type="binding site" evidence="3">
    <location>
        <position position="14"/>
    </location>
    <ligand>
        <name>phosphate</name>
        <dbReference type="ChEBI" id="CHEBI:43474"/>
    </ligand>
</feature>
<dbReference type="Gene3D" id="3.40.50.1580">
    <property type="entry name" value="Nucleoside phosphorylase domain"/>
    <property type="match status" value="1"/>
</dbReference>
<dbReference type="PANTHER" id="PTHR42679">
    <property type="entry name" value="S-METHYL-5'-THIOADENOSINE PHOSPHORYLASE"/>
    <property type="match status" value="1"/>
</dbReference>
<dbReference type="Proteomes" id="UP001164472">
    <property type="component" value="Chromosome"/>
</dbReference>
<comment type="miscellaneous">
    <text evidence="3">Although this enzyme belongs to the family of MTA phosphorylases based on sequence homology, it has been shown that conserved amino acid substitutions in the substrate binding pocket convert the substrate specificity of this enzyme from 6-aminopurines to 6-oxopurines.</text>
</comment>
<dbReference type="KEGG" id="asem:NNL22_08080"/>
<dbReference type="PANTHER" id="PTHR42679:SF2">
    <property type="entry name" value="S-METHYL-5'-THIOADENOSINE PHOSPHORYLASE"/>
    <property type="match status" value="1"/>
</dbReference>
<dbReference type="SUPFAM" id="SSF53167">
    <property type="entry name" value="Purine and uridine phosphorylases"/>
    <property type="match status" value="1"/>
</dbReference>
<comment type="subunit">
    <text evidence="3">Homotrimer.</text>
</comment>
<dbReference type="GO" id="GO:0019509">
    <property type="term" value="P:L-methionine salvage from methylthioadenosine"/>
    <property type="evidence" value="ECO:0007669"/>
    <property type="project" value="TreeGrafter"/>
</dbReference>
<feature type="site" description="Important for substrate specificity" evidence="3">
    <location>
        <position position="225"/>
    </location>
</feature>
<dbReference type="RefSeq" id="WP_251811731.1">
    <property type="nucleotide sequence ID" value="NZ_CP101527.1"/>
</dbReference>
<name>A0A9E8HNJ0_9ALTE</name>
<comment type="similarity">
    <text evidence="3">Belongs to the PNP/MTAP phosphorylase family. MTAP subfamily.</text>
</comment>
<feature type="domain" description="Nucleoside phosphorylase" evidence="4">
    <location>
        <begin position="7"/>
        <end position="247"/>
    </location>
</feature>
<dbReference type="CDD" id="cd09010">
    <property type="entry name" value="MTAP_SsMTAPII_like_MTIP"/>
    <property type="match status" value="1"/>
</dbReference>
<keyword evidence="1 3" id="KW-0328">Glycosyltransferase</keyword>
<dbReference type="NCBIfam" id="NF006599">
    <property type="entry name" value="PRK09136.1"/>
    <property type="match status" value="1"/>
</dbReference>
<evidence type="ECO:0000259" key="4">
    <source>
        <dbReference type="Pfam" id="PF01048"/>
    </source>
</evidence>
<dbReference type="InterPro" id="IPR035994">
    <property type="entry name" value="Nucleoside_phosphorylase_sf"/>
</dbReference>
<dbReference type="AlphaFoldDB" id="A0A9E8HNJ0"/>
<dbReference type="HAMAP" id="MF_01963">
    <property type="entry name" value="MTAP"/>
    <property type="match status" value="1"/>
</dbReference>
<dbReference type="Pfam" id="PF01048">
    <property type="entry name" value="PNP_UDP_1"/>
    <property type="match status" value="1"/>
</dbReference>
<dbReference type="GO" id="GO:0017061">
    <property type="term" value="F:S-methyl-5-thioadenosine phosphorylase activity"/>
    <property type="evidence" value="ECO:0007669"/>
    <property type="project" value="InterPro"/>
</dbReference>
<dbReference type="GO" id="GO:0005829">
    <property type="term" value="C:cytosol"/>
    <property type="evidence" value="ECO:0007669"/>
    <property type="project" value="TreeGrafter"/>
</dbReference>
<dbReference type="InterPro" id="IPR000845">
    <property type="entry name" value="Nucleoside_phosphorylase_d"/>
</dbReference>
<gene>
    <name evidence="5" type="ORF">NNL22_08080</name>
</gene>
<feature type="binding site" evidence="3">
    <location>
        <begin position="213"/>
        <end position="215"/>
    </location>
    <ligand>
        <name>substrate</name>
    </ligand>
</feature>
<feature type="site" description="Important for substrate specificity" evidence="3">
    <location>
        <position position="171"/>
    </location>
</feature>
<keyword evidence="6" id="KW-1185">Reference proteome</keyword>
<dbReference type="EC" id="2.4.2.44" evidence="3"/>
<dbReference type="GO" id="GO:0006166">
    <property type="term" value="P:purine ribonucleoside salvage"/>
    <property type="evidence" value="ECO:0007669"/>
    <property type="project" value="UniProtKB-UniRule"/>
</dbReference>
<protein>
    <recommendedName>
        <fullName evidence="3">Probable S-methyl-5'-thioinosine phosphorylase</fullName>
        <ecNumber evidence="3">2.4.2.44</ecNumber>
    </recommendedName>
    <alternativeName>
        <fullName evidence="3">5'-methylthioinosine phosphorylase</fullName>
        <shortName evidence="3">MTI phosphorylase</shortName>
        <shortName evidence="3">MTIP</shortName>
    </alternativeName>
</protein>
<comment type="caution">
    <text evidence="3">Lacks conserved residue(s) required for the propagation of feature annotation.</text>
</comment>
<comment type="function">
    <text evidence="3">Catalyzes the reversible phosphorylation of S-methyl-5'-thioinosine (MTI) to hypoxanthine and 5-methylthioribose-1-phosphate. Involved in the breakdown of S-methyl-5'-thioadenosine (MTA), a major by-product of polyamine biosynthesis. Catabolism of (MTA) occurs via deamination to MTI and phosphorolysis to hypoxanthine.</text>
</comment>
<proteinExistence type="inferred from homology"/>
<comment type="catalytic activity">
    <reaction evidence="3">
        <text>S-methyl-5'-thioinosine + phosphate = 5-(methylsulfanyl)-alpha-D-ribose 1-phosphate + hypoxanthine</text>
        <dbReference type="Rhea" id="RHEA:30643"/>
        <dbReference type="ChEBI" id="CHEBI:17368"/>
        <dbReference type="ChEBI" id="CHEBI:43474"/>
        <dbReference type="ChEBI" id="CHEBI:48595"/>
        <dbReference type="ChEBI" id="CHEBI:58533"/>
        <dbReference type="EC" id="2.4.2.44"/>
    </reaction>
</comment>
<organism evidence="5 6">
    <name type="scientific">Alkalimarinus sediminis</name>
    <dbReference type="NCBI Taxonomy" id="1632866"/>
    <lineage>
        <taxon>Bacteria</taxon>
        <taxon>Pseudomonadati</taxon>
        <taxon>Pseudomonadota</taxon>
        <taxon>Gammaproteobacteria</taxon>
        <taxon>Alteromonadales</taxon>
        <taxon>Alteromonadaceae</taxon>
        <taxon>Alkalimarinus</taxon>
    </lineage>
</organism>
<dbReference type="NCBIfam" id="TIGR01694">
    <property type="entry name" value="MTAP"/>
    <property type="match status" value="1"/>
</dbReference>
<dbReference type="InterPro" id="IPR018099">
    <property type="entry name" value="Purine_phosphorylase-2_CS"/>
</dbReference>